<gene>
    <name evidence="2" type="ORF">R0H02_00565</name>
</gene>
<keyword evidence="1" id="KW-0812">Transmembrane</keyword>
<feature type="transmembrane region" description="Helical" evidence="1">
    <location>
        <begin position="30"/>
        <end position="49"/>
    </location>
</feature>
<dbReference type="EMBL" id="JAWJAC010000001">
    <property type="protein sequence ID" value="MDV2860955.1"/>
    <property type="molecule type" value="Genomic_DNA"/>
</dbReference>
<dbReference type="AlphaFoldDB" id="A0AB35RHN6"/>
<keyword evidence="1" id="KW-1133">Transmembrane helix</keyword>
<dbReference type="Proteomes" id="UP001286589">
    <property type="component" value="Unassembled WGS sequence"/>
</dbReference>
<dbReference type="RefSeq" id="WP_229220757.1">
    <property type="nucleotide sequence ID" value="NZ_JAWJAC010000001.1"/>
</dbReference>
<sequence>MNWTSVLLSALVAGLAAALTQYLRRKGKIGGITSAVIIAVAILVWNVSYRQYIAPWLQNSGESQMDVAFRAISSMPTYQVLREQEPQLLETIRTTAKNMEKEGKTPQQIIDYIQPQIIGVQMTRLQNAPDENVIAYMQINMEQTAAIQKVSDDNCFRFLFPAVKGGINPAKILPGDFLMKRMNIDAAMMRAAYGVNRHTVTDKERQDAQQHLQPIIAALVKKYGQDIEIMPDPRKGVGKEKVTCDMVQDLWSNVLTLPQDQAAGMIRLIMAPENQ</sequence>
<comment type="caution">
    <text evidence="2">The sequence shown here is derived from an EMBL/GenBank/DDBJ whole genome shotgun (WGS) entry which is preliminary data.</text>
</comment>
<evidence type="ECO:0000313" key="2">
    <source>
        <dbReference type="EMBL" id="MDV2860955.1"/>
    </source>
</evidence>
<proteinExistence type="predicted"/>
<reference evidence="2 3" key="1">
    <citation type="submission" date="2023-10" db="EMBL/GenBank/DDBJ databases">
        <title>Phytobacter spp. The emergence of a new genus of hospital-origin enterobacteria encoding carbapenemases in Argentina.</title>
        <authorList>
            <person name="Vay C."/>
            <person name="Almuzara M."/>
            <person name="Traglia G.M."/>
            <person name="Campos J."/>
        </authorList>
    </citation>
    <scope>NUCLEOTIDE SEQUENCE [LARGE SCALE GENOMIC DNA]</scope>
    <source>
        <strain evidence="2 3">CVMA36</strain>
    </source>
</reference>
<keyword evidence="1" id="KW-0472">Membrane</keyword>
<evidence type="ECO:0000256" key="1">
    <source>
        <dbReference type="SAM" id="Phobius"/>
    </source>
</evidence>
<organism evidence="2 3">
    <name type="scientific">Phytobacter ursingii</name>
    <dbReference type="NCBI Taxonomy" id="1972431"/>
    <lineage>
        <taxon>Bacteria</taxon>
        <taxon>Pseudomonadati</taxon>
        <taxon>Pseudomonadota</taxon>
        <taxon>Gammaproteobacteria</taxon>
        <taxon>Enterobacterales</taxon>
        <taxon>Enterobacteriaceae</taxon>
        <taxon>Phytobacter</taxon>
    </lineage>
</organism>
<name>A0AB35RHN6_9ENTR</name>
<keyword evidence="3" id="KW-1185">Reference proteome</keyword>
<protein>
    <submittedName>
        <fullName evidence="2">Topoisomerase II</fullName>
    </submittedName>
</protein>
<evidence type="ECO:0000313" key="3">
    <source>
        <dbReference type="Proteomes" id="UP001286589"/>
    </source>
</evidence>
<accession>A0AB35RHN6</accession>